<accession>A0ACB9NHT9</accession>
<keyword evidence="2" id="KW-1185">Reference proteome</keyword>
<organism evidence="1 2">
    <name type="scientific">Bauhinia variegata</name>
    <name type="common">Purple orchid tree</name>
    <name type="synonym">Phanera variegata</name>
    <dbReference type="NCBI Taxonomy" id="167791"/>
    <lineage>
        <taxon>Eukaryota</taxon>
        <taxon>Viridiplantae</taxon>
        <taxon>Streptophyta</taxon>
        <taxon>Embryophyta</taxon>
        <taxon>Tracheophyta</taxon>
        <taxon>Spermatophyta</taxon>
        <taxon>Magnoliopsida</taxon>
        <taxon>eudicotyledons</taxon>
        <taxon>Gunneridae</taxon>
        <taxon>Pentapetalae</taxon>
        <taxon>rosids</taxon>
        <taxon>fabids</taxon>
        <taxon>Fabales</taxon>
        <taxon>Fabaceae</taxon>
        <taxon>Cercidoideae</taxon>
        <taxon>Cercideae</taxon>
        <taxon>Bauhiniinae</taxon>
        <taxon>Bauhinia</taxon>
    </lineage>
</organism>
<name>A0ACB9NHT9_BAUVA</name>
<comment type="caution">
    <text evidence="1">The sequence shown here is derived from an EMBL/GenBank/DDBJ whole genome shotgun (WGS) entry which is preliminary data.</text>
</comment>
<evidence type="ECO:0000313" key="1">
    <source>
        <dbReference type="EMBL" id="KAI4334265.1"/>
    </source>
</evidence>
<sequence>MQPLRITWRWMLKQAYTRRRYESQIAEKEDIDLVTTTEVQFREASKKLAALLADTNVVVNILNHLYKYGGIPEIPDEVMIEAFK</sequence>
<dbReference type="EMBL" id="CM039432">
    <property type="protein sequence ID" value="KAI4334265.1"/>
    <property type="molecule type" value="Genomic_DNA"/>
</dbReference>
<evidence type="ECO:0000313" key="2">
    <source>
        <dbReference type="Proteomes" id="UP000828941"/>
    </source>
</evidence>
<proteinExistence type="predicted"/>
<reference evidence="1 2" key="1">
    <citation type="journal article" date="2022" name="DNA Res.">
        <title>Chromosomal-level genome assembly of the orchid tree Bauhinia variegata (Leguminosae; Cercidoideae) supports the allotetraploid origin hypothesis of Bauhinia.</title>
        <authorList>
            <person name="Zhong Y."/>
            <person name="Chen Y."/>
            <person name="Zheng D."/>
            <person name="Pang J."/>
            <person name="Liu Y."/>
            <person name="Luo S."/>
            <person name="Meng S."/>
            <person name="Qian L."/>
            <person name="Wei D."/>
            <person name="Dai S."/>
            <person name="Zhou R."/>
        </authorList>
    </citation>
    <scope>NUCLEOTIDE SEQUENCE [LARGE SCALE GENOMIC DNA]</scope>
    <source>
        <strain evidence="1">BV-YZ2020</strain>
    </source>
</reference>
<gene>
    <name evidence="1" type="ORF">L6164_018975</name>
</gene>
<dbReference type="Proteomes" id="UP000828941">
    <property type="component" value="Chromosome 7"/>
</dbReference>
<protein>
    <submittedName>
        <fullName evidence="1">Uncharacterized protein</fullName>
    </submittedName>
</protein>